<keyword evidence="1" id="KW-0732">Signal</keyword>
<evidence type="ECO:0000256" key="1">
    <source>
        <dbReference type="ARBA" id="ARBA00022729"/>
    </source>
</evidence>
<gene>
    <name evidence="4" type="primary">LOC108567142</name>
</gene>
<sequence>MYVDERRHFMFTNKMFSSAKIVTILYPLIIVSASAQRCICKQVCINKELSKKCIHHTDLIINNVQLSAANFEDIENDTIINLIELRLRNIKTIEANTFKYLKVKNVILEYNYISEIASDSFAGISKLTNLHLDHNVIETLQPNSIPATENLYLDYNSIEVLDGSMFVSISTISIFSITNNKIAVISSNTFKNSRMTHLYLSFNRFVNIKEEFFYGMKGILEEIELDGNYIEMIERNSIPGAKKVNLYNNSLASLSTRYFKDISSLMYVDARYNCLDEMVQKEFNSETIVESKLKRDSCTLHVANFNIDSQTMHIIYLILAIIIILLLINIFILCLIRLCARRSQNQVTNVRQFSVILMDRKNIRNGRNAKFEEDNYGYVTPVNVQEIETTYDKIG</sequence>
<dbReference type="InterPro" id="IPR050328">
    <property type="entry name" value="Dev_Immune_Receptor"/>
</dbReference>
<reference evidence="4" key="1">
    <citation type="submission" date="2025-08" db="UniProtKB">
        <authorList>
            <consortium name="RefSeq"/>
        </authorList>
    </citation>
    <scope>IDENTIFICATION</scope>
    <source>
        <tissue evidence="4">Whole Larva</tissue>
    </source>
</reference>
<keyword evidence="2" id="KW-0472">Membrane</keyword>
<evidence type="ECO:0000256" key="2">
    <source>
        <dbReference type="SAM" id="Phobius"/>
    </source>
</evidence>
<dbReference type="Proteomes" id="UP000695000">
    <property type="component" value="Unplaced"/>
</dbReference>
<dbReference type="RefSeq" id="XP_017782930.1">
    <property type="nucleotide sequence ID" value="XM_017927441.1"/>
</dbReference>
<dbReference type="PANTHER" id="PTHR24373">
    <property type="entry name" value="SLIT RELATED LEUCINE-RICH REPEAT NEURONAL PROTEIN"/>
    <property type="match status" value="1"/>
</dbReference>
<protein>
    <submittedName>
        <fullName evidence="4">Leucine-rich repeats and immunoglobulin-like domains protein 1</fullName>
    </submittedName>
</protein>
<dbReference type="SUPFAM" id="SSF52058">
    <property type="entry name" value="L domain-like"/>
    <property type="match status" value="1"/>
</dbReference>
<feature type="transmembrane region" description="Helical" evidence="2">
    <location>
        <begin position="314"/>
        <end position="336"/>
    </location>
</feature>
<dbReference type="Pfam" id="PF13855">
    <property type="entry name" value="LRR_8"/>
    <property type="match status" value="2"/>
</dbReference>
<organism evidence="3 4">
    <name type="scientific">Nicrophorus vespilloides</name>
    <name type="common">Boreal carrion beetle</name>
    <dbReference type="NCBI Taxonomy" id="110193"/>
    <lineage>
        <taxon>Eukaryota</taxon>
        <taxon>Metazoa</taxon>
        <taxon>Ecdysozoa</taxon>
        <taxon>Arthropoda</taxon>
        <taxon>Hexapoda</taxon>
        <taxon>Insecta</taxon>
        <taxon>Pterygota</taxon>
        <taxon>Neoptera</taxon>
        <taxon>Endopterygota</taxon>
        <taxon>Coleoptera</taxon>
        <taxon>Polyphaga</taxon>
        <taxon>Staphyliniformia</taxon>
        <taxon>Silphidae</taxon>
        <taxon>Nicrophorinae</taxon>
        <taxon>Nicrophorus</taxon>
    </lineage>
</organism>
<keyword evidence="3" id="KW-1185">Reference proteome</keyword>
<dbReference type="PANTHER" id="PTHR24373:SF275">
    <property type="entry name" value="TIR DOMAIN-CONTAINING PROTEIN"/>
    <property type="match status" value="1"/>
</dbReference>
<keyword evidence="2" id="KW-0812">Transmembrane</keyword>
<proteinExistence type="predicted"/>
<dbReference type="Gene3D" id="3.80.10.10">
    <property type="entry name" value="Ribonuclease Inhibitor"/>
    <property type="match status" value="2"/>
</dbReference>
<name>A0ABM1N7Y0_NICVS</name>
<dbReference type="InterPro" id="IPR032675">
    <property type="entry name" value="LRR_dom_sf"/>
</dbReference>
<keyword evidence="2" id="KW-1133">Transmembrane helix</keyword>
<evidence type="ECO:0000313" key="3">
    <source>
        <dbReference type="Proteomes" id="UP000695000"/>
    </source>
</evidence>
<accession>A0ABM1N7Y0</accession>
<dbReference type="GeneID" id="108567142"/>
<dbReference type="InterPro" id="IPR001611">
    <property type="entry name" value="Leu-rich_rpt"/>
</dbReference>
<evidence type="ECO:0000313" key="4">
    <source>
        <dbReference type="RefSeq" id="XP_017782930.1"/>
    </source>
</evidence>